<proteinExistence type="predicted"/>
<gene>
    <name evidence="8" type="ORF">O987_22300</name>
</gene>
<dbReference type="InterPro" id="IPR050638">
    <property type="entry name" value="AA-Vitamin_Transporters"/>
</dbReference>
<feature type="transmembrane region" description="Helical" evidence="6">
    <location>
        <begin position="180"/>
        <end position="203"/>
    </location>
</feature>
<evidence type="ECO:0000256" key="1">
    <source>
        <dbReference type="ARBA" id="ARBA00004651"/>
    </source>
</evidence>
<name>A0A076PV10_COMTE</name>
<dbReference type="InterPro" id="IPR000620">
    <property type="entry name" value="EamA_dom"/>
</dbReference>
<feature type="transmembrane region" description="Helical" evidence="6">
    <location>
        <begin position="215"/>
        <end position="238"/>
    </location>
</feature>
<evidence type="ECO:0000313" key="9">
    <source>
        <dbReference type="Proteomes" id="UP000028782"/>
    </source>
</evidence>
<accession>A0A076PV10</accession>
<dbReference type="EMBL" id="CP006704">
    <property type="protein sequence ID" value="AIJ48546.1"/>
    <property type="molecule type" value="Genomic_DNA"/>
</dbReference>
<dbReference type="AlphaFoldDB" id="A0A076PV10"/>
<reference evidence="8 9" key="1">
    <citation type="journal article" date="2014" name="Genome Announc.">
        <title>Complete Genome Sequence of Polychlorinated Biphenyl Degrader Comamonas testosteroni TK102 (NBRC 109938).</title>
        <authorList>
            <person name="Fukuda K."/>
            <person name="Hosoyama A."/>
            <person name="Tsuchikane K."/>
            <person name="Ohji S."/>
            <person name="Yamazoe A."/>
            <person name="Fujita N."/>
            <person name="Shintani M."/>
            <person name="Kimbara K."/>
        </authorList>
    </citation>
    <scope>NUCLEOTIDE SEQUENCE [LARGE SCALE GENOMIC DNA]</scope>
    <source>
        <strain evidence="8">TK102</strain>
    </source>
</reference>
<evidence type="ECO:0000313" key="8">
    <source>
        <dbReference type="EMBL" id="AIJ48546.1"/>
    </source>
</evidence>
<dbReference type="KEGG" id="ctes:O987_22300"/>
<keyword evidence="5 6" id="KW-0472">Membrane</keyword>
<evidence type="ECO:0000256" key="4">
    <source>
        <dbReference type="ARBA" id="ARBA00022989"/>
    </source>
</evidence>
<feature type="transmembrane region" description="Helical" evidence="6">
    <location>
        <begin position="126"/>
        <end position="143"/>
    </location>
</feature>
<protein>
    <submittedName>
        <fullName evidence="8">Membrane protein</fullName>
    </submittedName>
</protein>
<evidence type="ECO:0000256" key="3">
    <source>
        <dbReference type="ARBA" id="ARBA00022692"/>
    </source>
</evidence>
<evidence type="ECO:0000256" key="2">
    <source>
        <dbReference type="ARBA" id="ARBA00022475"/>
    </source>
</evidence>
<dbReference type="Pfam" id="PF00892">
    <property type="entry name" value="EamA"/>
    <property type="match status" value="2"/>
</dbReference>
<dbReference type="RefSeq" id="WP_043374653.1">
    <property type="nucleotide sequence ID" value="NZ_CP006704.1"/>
</dbReference>
<feature type="transmembrane region" description="Helical" evidence="6">
    <location>
        <begin position="98"/>
        <end position="119"/>
    </location>
</feature>
<dbReference type="HOGENOM" id="CLU_033863_5_0_4"/>
<feature type="transmembrane region" description="Helical" evidence="6">
    <location>
        <begin position="245"/>
        <end position="266"/>
    </location>
</feature>
<feature type="domain" description="EamA" evidence="7">
    <location>
        <begin position="11"/>
        <end position="142"/>
    </location>
</feature>
<dbReference type="GO" id="GO:0005886">
    <property type="term" value="C:plasma membrane"/>
    <property type="evidence" value="ECO:0007669"/>
    <property type="project" value="UniProtKB-SubCell"/>
</dbReference>
<comment type="subcellular location">
    <subcellularLocation>
        <location evidence="1">Cell membrane</location>
        <topology evidence="1">Multi-pass membrane protein</topology>
    </subcellularLocation>
</comment>
<dbReference type="PANTHER" id="PTHR32322">
    <property type="entry name" value="INNER MEMBRANE TRANSPORTER"/>
    <property type="match status" value="1"/>
</dbReference>
<organism evidence="8 9">
    <name type="scientific">Comamonas testosteroni TK102</name>
    <dbReference type="NCBI Taxonomy" id="1392005"/>
    <lineage>
        <taxon>Bacteria</taxon>
        <taxon>Pseudomonadati</taxon>
        <taxon>Pseudomonadota</taxon>
        <taxon>Betaproteobacteria</taxon>
        <taxon>Burkholderiales</taxon>
        <taxon>Comamonadaceae</taxon>
        <taxon>Comamonas</taxon>
    </lineage>
</organism>
<feature type="transmembrane region" description="Helical" evidence="6">
    <location>
        <begin position="73"/>
        <end position="92"/>
    </location>
</feature>
<feature type="transmembrane region" description="Helical" evidence="6">
    <location>
        <begin position="272"/>
        <end position="290"/>
    </location>
</feature>
<keyword evidence="2" id="KW-1003">Cell membrane</keyword>
<evidence type="ECO:0000256" key="6">
    <source>
        <dbReference type="SAM" id="Phobius"/>
    </source>
</evidence>
<evidence type="ECO:0000259" key="7">
    <source>
        <dbReference type="Pfam" id="PF00892"/>
    </source>
</evidence>
<sequence>MTGFVLSRRQVWLLVFVTLFWGVNWPIMKSAVSAYPAMAFRAWSMVLGLPCLWLGLKLLRVPLQVPRRYWGELLLLATTNMVAWHLCLMWALPGLSSGRAAIIGYTMPVFSALWGMLLYRQRLSRSQWLGVGSATAGVVLLLWHEFSRLSGVPLAGLTLLAGTAVWALGTQQLRRSTMDVPVLAIGFWMTAITTAVVLVYVGIADGLPVSRPSPSVWVAVAYNALLIFGFCHVAWFSLARALPPVASSVSISLIPVLGLLSGALWLNEALHWQDGAAVLLIMLAIGVALYPEGTEAS</sequence>
<dbReference type="SUPFAM" id="SSF103481">
    <property type="entry name" value="Multidrug resistance efflux transporter EmrE"/>
    <property type="match status" value="2"/>
</dbReference>
<feature type="transmembrane region" description="Helical" evidence="6">
    <location>
        <begin position="40"/>
        <end position="61"/>
    </location>
</feature>
<feature type="transmembrane region" description="Helical" evidence="6">
    <location>
        <begin position="12"/>
        <end position="28"/>
    </location>
</feature>
<dbReference type="PANTHER" id="PTHR32322:SF18">
    <property type="entry name" value="S-ADENOSYLMETHIONINE_S-ADENOSYLHOMOCYSTEINE TRANSPORTER"/>
    <property type="match status" value="1"/>
</dbReference>
<keyword evidence="3 6" id="KW-0812">Transmembrane</keyword>
<feature type="transmembrane region" description="Helical" evidence="6">
    <location>
        <begin position="149"/>
        <end position="168"/>
    </location>
</feature>
<dbReference type="InterPro" id="IPR037185">
    <property type="entry name" value="EmrE-like"/>
</dbReference>
<feature type="domain" description="EamA" evidence="7">
    <location>
        <begin position="157"/>
        <end position="288"/>
    </location>
</feature>
<evidence type="ECO:0000256" key="5">
    <source>
        <dbReference type="ARBA" id="ARBA00023136"/>
    </source>
</evidence>
<dbReference type="Proteomes" id="UP000028782">
    <property type="component" value="Chromosome"/>
</dbReference>
<keyword evidence="4 6" id="KW-1133">Transmembrane helix</keyword>